<comment type="caution">
    <text evidence="1">The sequence shown here is derived from an EMBL/GenBank/DDBJ whole genome shotgun (WGS) entry which is preliminary data.</text>
</comment>
<evidence type="ECO:0000313" key="2">
    <source>
        <dbReference type="Proteomes" id="UP000664052"/>
    </source>
</evidence>
<keyword evidence="2" id="KW-1185">Reference proteome</keyword>
<accession>A0ABS3DBP9</accession>
<dbReference type="Proteomes" id="UP000664052">
    <property type="component" value="Unassembled WGS sequence"/>
</dbReference>
<gene>
    <name evidence="1" type="ORF">JYK02_11295</name>
</gene>
<sequence length="153" mass="16579">MNADIVLRSPSGKVIAVVEAKGSMKLTPTLAMQLRRRMLAHGLPATVPYFLLLTQERGFLWKGTATSHPDALPDAEFPMSKVVERYLPAGPGARLHGTQLELLLVQWLTELALKAAPSRSGTETKLKKLGFLDAIRGAQVMHEVALDPFGAPA</sequence>
<dbReference type="RefSeq" id="WP_207050931.1">
    <property type="nucleotide sequence ID" value="NZ_JAFIMU010000006.1"/>
</dbReference>
<organism evidence="1 2">
    <name type="scientific">Corallococcus macrosporus</name>
    <dbReference type="NCBI Taxonomy" id="35"/>
    <lineage>
        <taxon>Bacteria</taxon>
        <taxon>Pseudomonadati</taxon>
        <taxon>Myxococcota</taxon>
        <taxon>Myxococcia</taxon>
        <taxon>Myxococcales</taxon>
        <taxon>Cystobacterineae</taxon>
        <taxon>Myxococcaceae</taxon>
        <taxon>Corallococcus</taxon>
    </lineage>
</organism>
<evidence type="ECO:0008006" key="3">
    <source>
        <dbReference type="Google" id="ProtNLM"/>
    </source>
</evidence>
<name>A0ABS3DBP9_9BACT</name>
<dbReference type="EMBL" id="JAFIMU010000006">
    <property type="protein sequence ID" value="MBN8228092.1"/>
    <property type="molecule type" value="Genomic_DNA"/>
</dbReference>
<protein>
    <recommendedName>
        <fullName evidence="3">Type I restriction enzyme R protein N-terminal domain-containing protein</fullName>
    </recommendedName>
</protein>
<proteinExistence type="predicted"/>
<evidence type="ECO:0000313" key="1">
    <source>
        <dbReference type="EMBL" id="MBN8228092.1"/>
    </source>
</evidence>
<reference evidence="1 2" key="1">
    <citation type="submission" date="2021-02" db="EMBL/GenBank/DDBJ databases">
        <title>De Novo genome assembly of isolated myxobacteria.</title>
        <authorList>
            <person name="Stevens D.C."/>
        </authorList>
    </citation>
    <scope>NUCLEOTIDE SEQUENCE [LARGE SCALE GENOMIC DNA]</scope>
    <source>
        <strain evidence="1 2">ATCC 29039</strain>
    </source>
</reference>